<accession>A0A1H7G219</accession>
<evidence type="ECO:0000259" key="2">
    <source>
        <dbReference type="Pfam" id="PF03466"/>
    </source>
</evidence>
<name>A0A1H7G219_9HYPH</name>
<dbReference type="STRING" id="1036779.SAMN04515666_101162"/>
<organism evidence="3 4">
    <name type="scientific">Bosea lupini</name>
    <dbReference type="NCBI Taxonomy" id="1036779"/>
    <lineage>
        <taxon>Bacteria</taxon>
        <taxon>Pseudomonadati</taxon>
        <taxon>Pseudomonadota</taxon>
        <taxon>Alphaproteobacteria</taxon>
        <taxon>Hyphomicrobiales</taxon>
        <taxon>Boseaceae</taxon>
        <taxon>Bosea</taxon>
    </lineage>
</organism>
<dbReference type="RefSeq" id="WP_167561482.1">
    <property type="nucleotide sequence ID" value="NZ_FOAN01000001.1"/>
</dbReference>
<keyword evidence="4" id="KW-1185">Reference proteome</keyword>
<dbReference type="PANTHER" id="PTHR30537:SF74">
    <property type="entry name" value="HTH-TYPE TRANSCRIPTIONAL REGULATOR TRPI"/>
    <property type="match status" value="1"/>
</dbReference>
<reference evidence="4" key="1">
    <citation type="submission" date="2016-10" db="EMBL/GenBank/DDBJ databases">
        <authorList>
            <person name="Varghese N."/>
            <person name="Submissions S."/>
        </authorList>
    </citation>
    <scope>NUCLEOTIDE SEQUENCE [LARGE SCALE GENOMIC DNA]</scope>
    <source>
        <strain evidence="4">LMG 26383,CCUG 61248,R- 45681</strain>
    </source>
</reference>
<dbReference type="InterPro" id="IPR005119">
    <property type="entry name" value="LysR_subst-bd"/>
</dbReference>
<evidence type="ECO:0000256" key="1">
    <source>
        <dbReference type="ARBA" id="ARBA00009437"/>
    </source>
</evidence>
<comment type="similarity">
    <text evidence="1">Belongs to the LysR transcriptional regulatory family.</text>
</comment>
<dbReference type="GO" id="GO:0043565">
    <property type="term" value="F:sequence-specific DNA binding"/>
    <property type="evidence" value="ECO:0007669"/>
    <property type="project" value="TreeGrafter"/>
</dbReference>
<dbReference type="SUPFAM" id="SSF53850">
    <property type="entry name" value="Periplasmic binding protein-like II"/>
    <property type="match status" value="1"/>
</dbReference>
<proteinExistence type="inferred from homology"/>
<feature type="domain" description="LysR substrate-binding" evidence="2">
    <location>
        <begin position="3"/>
        <end position="93"/>
    </location>
</feature>
<dbReference type="GO" id="GO:0006351">
    <property type="term" value="P:DNA-templated transcription"/>
    <property type="evidence" value="ECO:0007669"/>
    <property type="project" value="TreeGrafter"/>
</dbReference>
<dbReference type="GO" id="GO:0003700">
    <property type="term" value="F:DNA-binding transcription factor activity"/>
    <property type="evidence" value="ECO:0007669"/>
    <property type="project" value="TreeGrafter"/>
</dbReference>
<gene>
    <name evidence="3" type="ORF">SAMN04515666_101162</name>
</gene>
<evidence type="ECO:0000313" key="3">
    <source>
        <dbReference type="EMBL" id="SEK29715.1"/>
    </source>
</evidence>
<sequence length="107" mass="11606">MARAWAQAAGRADTTLGESLRLSDSQALRRVACDGHGVALFFAALVEDDLAQGRLAQPFPMKVHIGADYFLNYPAGAELPRKARLFRGWLMDMLAETQAGRTDATGL</sequence>
<dbReference type="PANTHER" id="PTHR30537">
    <property type="entry name" value="HTH-TYPE TRANSCRIPTIONAL REGULATOR"/>
    <property type="match status" value="1"/>
</dbReference>
<dbReference type="EMBL" id="FOAN01000001">
    <property type="protein sequence ID" value="SEK29715.1"/>
    <property type="molecule type" value="Genomic_DNA"/>
</dbReference>
<dbReference type="Proteomes" id="UP000199664">
    <property type="component" value="Unassembled WGS sequence"/>
</dbReference>
<evidence type="ECO:0000313" key="4">
    <source>
        <dbReference type="Proteomes" id="UP000199664"/>
    </source>
</evidence>
<dbReference type="Gene3D" id="3.40.190.10">
    <property type="entry name" value="Periplasmic binding protein-like II"/>
    <property type="match status" value="2"/>
</dbReference>
<dbReference type="Pfam" id="PF03466">
    <property type="entry name" value="LysR_substrate"/>
    <property type="match status" value="1"/>
</dbReference>
<protein>
    <submittedName>
        <fullName evidence="3">LysR substrate binding domain-containing protein</fullName>
    </submittedName>
</protein>
<dbReference type="InterPro" id="IPR058163">
    <property type="entry name" value="LysR-type_TF_proteobact-type"/>
</dbReference>
<dbReference type="AlphaFoldDB" id="A0A1H7G219"/>